<organism evidence="6 7">
    <name type="scientific">Lates calcarifer</name>
    <name type="common">Barramundi</name>
    <name type="synonym">Holocentrus calcarifer</name>
    <dbReference type="NCBI Taxonomy" id="8187"/>
    <lineage>
        <taxon>Eukaryota</taxon>
        <taxon>Metazoa</taxon>
        <taxon>Chordata</taxon>
        <taxon>Craniata</taxon>
        <taxon>Vertebrata</taxon>
        <taxon>Euteleostomi</taxon>
        <taxon>Actinopterygii</taxon>
        <taxon>Neopterygii</taxon>
        <taxon>Teleostei</taxon>
        <taxon>Neoteleostei</taxon>
        <taxon>Acanthomorphata</taxon>
        <taxon>Carangaria</taxon>
        <taxon>Carangaria incertae sedis</taxon>
        <taxon>Centropomidae</taxon>
        <taxon>Lates</taxon>
    </lineage>
</organism>
<feature type="non-terminal residue" evidence="7">
    <location>
        <position position="191"/>
    </location>
</feature>
<dbReference type="Pfam" id="PF00089">
    <property type="entry name" value="Trypsin"/>
    <property type="match status" value="1"/>
</dbReference>
<dbReference type="Gene3D" id="2.40.10.10">
    <property type="entry name" value="Trypsin-like serine proteases"/>
    <property type="match status" value="1"/>
</dbReference>
<dbReference type="InterPro" id="IPR043504">
    <property type="entry name" value="Peptidase_S1_PA_chymotrypsin"/>
</dbReference>
<reference evidence="7" key="1">
    <citation type="submission" date="2025-08" db="UniProtKB">
        <authorList>
            <consortium name="RefSeq"/>
        </authorList>
    </citation>
    <scope>IDENTIFICATION</scope>
    <source>
        <tissue evidence="7">Brain</tissue>
    </source>
</reference>
<feature type="domain" description="Peptidase S1" evidence="5">
    <location>
        <begin position="48"/>
        <end position="185"/>
    </location>
</feature>
<protein>
    <submittedName>
        <fullName evidence="7">LOW QUALITY PROTEIN: serine protease 1-like</fullName>
    </submittedName>
</protein>
<keyword evidence="3" id="KW-0720">Serine protease</keyword>
<dbReference type="AlphaFoldDB" id="A0AAJ7VCB2"/>
<dbReference type="GeneID" id="108893037"/>
<dbReference type="PROSITE" id="PS50240">
    <property type="entry name" value="TRYPSIN_DOM"/>
    <property type="match status" value="1"/>
</dbReference>
<dbReference type="GO" id="GO:0006508">
    <property type="term" value="P:proteolysis"/>
    <property type="evidence" value="ECO:0007669"/>
    <property type="project" value="UniProtKB-KW"/>
</dbReference>
<keyword evidence="1" id="KW-0645">Protease</keyword>
<dbReference type="KEGG" id="lcf:108893037"/>
<evidence type="ECO:0000313" key="6">
    <source>
        <dbReference type="Proteomes" id="UP000694890"/>
    </source>
</evidence>
<dbReference type="SMART" id="SM00020">
    <property type="entry name" value="Tryp_SPc"/>
    <property type="match status" value="1"/>
</dbReference>
<dbReference type="RefSeq" id="XP_018546338.1">
    <property type="nucleotide sequence ID" value="XM_018690822.1"/>
</dbReference>
<evidence type="ECO:0000313" key="7">
    <source>
        <dbReference type="RefSeq" id="XP_018546338.1"/>
    </source>
</evidence>
<evidence type="ECO:0000256" key="4">
    <source>
        <dbReference type="ARBA" id="ARBA00023157"/>
    </source>
</evidence>
<dbReference type="SUPFAM" id="SSF50494">
    <property type="entry name" value="Trypsin-like serine proteases"/>
    <property type="match status" value="1"/>
</dbReference>
<proteinExistence type="predicted"/>
<evidence type="ECO:0000256" key="3">
    <source>
        <dbReference type="ARBA" id="ARBA00022825"/>
    </source>
</evidence>
<dbReference type="Proteomes" id="UP000694890">
    <property type="component" value="Unplaced"/>
</dbReference>
<evidence type="ECO:0000259" key="5">
    <source>
        <dbReference type="PROSITE" id="PS50240"/>
    </source>
</evidence>
<keyword evidence="4" id="KW-1015">Disulfide bond</keyword>
<accession>A0AAJ7VCB2</accession>
<gene>
    <name evidence="7" type="primary">LOC108893037</name>
</gene>
<keyword evidence="2" id="KW-0378">Hydrolase</keyword>
<dbReference type="InterPro" id="IPR009003">
    <property type="entry name" value="Peptidase_S1_PA"/>
</dbReference>
<dbReference type="InterPro" id="IPR001254">
    <property type="entry name" value="Trypsin_dom"/>
</dbReference>
<dbReference type="PANTHER" id="PTHR24271">
    <property type="entry name" value="KALLIKREIN-RELATED"/>
    <property type="match status" value="1"/>
</dbReference>
<evidence type="ECO:0000256" key="2">
    <source>
        <dbReference type="ARBA" id="ARBA00022801"/>
    </source>
</evidence>
<evidence type="ECO:0000256" key="1">
    <source>
        <dbReference type="ARBA" id="ARBA00022670"/>
    </source>
</evidence>
<dbReference type="FunFam" id="2.40.10.10:FF:000036">
    <property type="entry name" value="Trypsin beta"/>
    <property type="match status" value="1"/>
</dbReference>
<name>A0AAJ7VCB2_LATCA</name>
<sequence length="191" mass="20730">MTDDYHVWREVAGEGREEVTASVVCERDVPVIVRLCVGSTGTGGVQGRPLVSSMLTFMVLLLSGCLKKSAQTIHLPSSEMHINDNEQCHVAGWGYTRTNGNVVDDLRVVDVPIINPQVCKREWPRLPANVICAGGYGTNKGFCQGDSGGPLVCSGIAVGVVSFNKYRNWNYPDVPNVYTDISKYLGVDQPA</sequence>
<dbReference type="PANTHER" id="PTHR24271:SF87">
    <property type="entry name" value="ARGININE ESTERASE-LIKE-RELATED"/>
    <property type="match status" value="1"/>
</dbReference>
<dbReference type="GO" id="GO:0004252">
    <property type="term" value="F:serine-type endopeptidase activity"/>
    <property type="evidence" value="ECO:0007669"/>
    <property type="project" value="InterPro"/>
</dbReference>